<evidence type="ECO:0000313" key="14">
    <source>
        <dbReference type="EMBL" id="KAH9842254.1"/>
    </source>
</evidence>
<proteinExistence type="inferred from homology"/>
<dbReference type="FunFam" id="1.20.120.1150:FF:000002">
    <property type="entry name" value="Serine/threonine-protein phosphatase 2A activator"/>
    <property type="match status" value="1"/>
</dbReference>
<dbReference type="OrthoDB" id="16120at2759"/>
<dbReference type="Pfam" id="PF07859">
    <property type="entry name" value="Abhydrolase_3"/>
    <property type="match status" value="1"/>
</dbReference>
<evidence type="ECO:0000256" key="8">
    <source>
        <dbReference type="ARBA" id="ARBA00025287"/>
    </source>
</evidence>
<keyword evidence="15" id="KW-1185">Reference proteome</keyword>
<dbReference type="AlphaFoldDB" id="A0A9W7W5R4"/>
<keyword evidence="7" id="KW-0413">Isomerase</keyword>
<comment type="subcellular location">
    <subcellularLocation>
        <location evidence="2">Cytoplasm</location>
    </subcellularLocation>
</comment>
<feature type="compositionally biased region" description="Polar residues" evidence="12">
    <location>
        <begin position="1"/>
        <end position="13"/>
    </location>
</feature>
<sequence length="781" mass="86200">MPSALPNITDTTPANPPDLSQKLPKLIPRRRPQTERRPSNPPPPTPALSSPPHLAGHTYRRPVRRILSERDHELFLSSRTHDLIVSFVFTLSDSVRDVTISDVNKSEAARDPAITALLAVLDEADGLVKGTPALDTGSRFGNPAFRDFLQKVDGALPGWHKKLGLNDAGAIEEVSTYLQQAFGNGTRIDYGSGHELNFILWLLCLRQVGIVRDATFPALALVVFPRYLSLMRDVQSTYYLEPAGSHGVWGLDDYQFLPFLFGASQLADHKHLRPMSIHNQMMVEECSKDFLYFDQVMWVNATKTVQGLRWHSPMLDDISAAKSWAKVESGMRRMFLKEVLGKLPVAQHFLFGSLLPAAEGMSADAESRVGDEDVGEVEVTVDGMKHTHNANSWGDCCGIKVPSAVGARQEAAKHASPNSAGFRQRWPAVLPSSVQLCDRHVLLKLPAMEHQTIHQPIHPSVRPHLDPAYVAFHEQHLQYVQPDQEKPWHPSLRSLPSPLALGALPFESVCSIRDRDFGNWQVRVFTPEGSAAKKGWPALVWFHGGGWVMGGLGSENSFLTAVCRRVRCAVVSVNYRHAPENPYPAAIDDAVAALRWVFSDEGKAWLGIDTQNISVGGLSAGGCLAAILSMTAAMWEPKVDLRSQILLLPVIDNTATIETTWKDSQHAPWLTPARMTWYREKYFQDASDAACWEGSPCFAPRVLLARSPRTFLAVAECDLLAPEERAYACLLRDAGVEVAIKEYRGGTHSLLVLAGVIEKGKEMVGDVVRWLSEATSADTQG</sequence>
<dbReference type="SUPFAM" id="SSF53474">
    <property type="entry name" value="alpha/beta-Hydrolases"/>
    <property type="match status" value="1"/>
</dbReference>
<evidence type="ECO:0000256" key="1">
    <source>
        <dbReference type="ARBA" id="ARBA00000971"/>
    </source>
</evidence>
<dbReference type="InterPro" id="IPR037218">
    <property type="entry name" value="PTPA_sf"/>
</dbReference>
<comment type="function">
    <text evidence="8">PPIases accelerate the folding of proteins. It catalyzes the cis-trans isomerization of proline imidic peptide bonds in oligopeptides. Acts as a regulatory subunit for PP2A-like phosphatases modulating their activity or substrate specificity, probably by inducing a conformational change in the catalytic subunit, a direct target of the PPIase. Can reactivate inactive phosphatase PP2A-phosphatase methylesterase complexes (PP2Ai) in presence of ATP and Mg(2+) by dissociating the inactive form from the complex.</text>
</comment>
<evidence type="ECO:0000256" key="5">
    <source>
        <dbReference type="ARBA" id="ARBA00022490"/>
    </source>
</evidence>
<reference evidence="14 15" key="1">
    <citation type="journal article" date="2018" name="IMA Fungus">
        <title>IMA Genome-F 10: Nine draft genome sequences of Claviceps purpurea s.lat., including C. arundinis, C. humidiphila, and C. cf. spartinae, pseudomolecules for the pitch canker pathogen Fusarium circinatum, draft genome of Davidsoniella eucalypti, Grosmannia galeiformis, Quambalaria eucalypti, and Teratosphaeria destructans.</title>
        <authorList>
            <person name="Wingfield B.D."/>
            <person name="Liu M."/>
            <person name="Nguyen H.D."/>
            <person name="Lane F.A."/>
            <person name="Morgan S.W."/>
            <person name="De Vos L."/>
            <person name="Wilken P.M."/>
            <person name="Duong T.A."/>
            <person name="Aylward J."/>
            <person name="Coetzee M.P."/>
            <person name="Dadej K."/>
            <person name="De Beer Z.W."/>
            <person name="Findlay W."/>
            <person name="Havenga M."/>
            <person name="Kolarik M."/>
            <person name="Menzies J.G."/>
            <person name="Naidoo K."/>
            <person name="Pochopski O."/>
            <person name="Shoukouhi P."/>
            <person name="Santana Q.C."/>
            <person name="Seifert K.A."/>
            <person name="Soal N."/>
            <person name="Steenkamp E.T."/>
            <person name="Tatham C.T."/>
            <person name="van der Nest M.A."/>
            <person name="Wingfield M.J."/>
        </authorList>
    </citation>
    <scope>NUCLEOTIDE SEQUENCE [LARGE SCALE GENOMIC DNA]</scope>
    <source>
        <strain evidence="14">CMW44962</strain>
    </source>
</reference>
<dbReference type="GO" id="GO:0005737">
    <property type="term" value="C:cytoplasm"/>
    <property type="evidence" value="ECO:0007669"/>
    <property type="project" value="UniProtKB-SubCell"/>
</dbReference>
<dbReference type="InterPro" id="IPR029058">
    <property type="entry name" value="AB_hydrolase_fold"/>
</dbReference>
<comment type="similarity">
    <text evidence="3">Belongs to the PTPA-type PPIase family.</text>
</comment>
<keyword evidence="6" id="KW-0697">Rotamase</keyword>
<dbReference type="PANTHER" id="PTHR10012:SF5">
    <property type="entry name" value="SERINE_THREONINE-PROTEIN PHOSPHATASE 2A ACTIVATOR 2"/>
    <property type="match status" value="1"/>
</dbReference>
<evidence type="ECO:0000256" key="3">
    <source>
        <dbReference type="ARBA" id="ARBA00011019"/>
    </source>
</evidence>
<dbReference type="GO" id="GO:0016787">
    <property type="term" value="F:hydrolase activity"/>
    <property type="evidence" value="ECO:0007669"/>
    <property type="project" value="InterPro"/>
</dbReference>
<feature type="region of interest" description="Disordered" evidence="12">
    <location>
        <begin position="1"/>
        <end position="58"/>
    </location>
</feature>
<dbReference type="GO" id="GO:0008160">
    <property type="term" value="F:protein tyrosine phosphatase activator activity"/>
    <property type="evidence" value="ECO:0007669"/>
    <property type="project" value="TreeGrafter"/>
</dbReference>
<comment type="catalytic activity">
    <reaction evidence="1">
        <text>[protein]-peptidylproline (omega=180) = [protein]-peptidylproline (omega=0)</text>
        <dbReference type="Rhea" id="RHEA:16237"/>
        <dbReference type="Rhea" id="RHEA-COMP:10747"/>
        <dbReference type="Rhea" id="RHEA-COMP:10748"/>
        <dbReference type="ChEBI" id="CHEBI:83833"/>
        <dbReference type="ChEBI" id="CHEBI:83834"/>
        <dbReference type="EC" id="5.2.1.8"/>
    </reaction>
</comment>
<evidence type="ECO:0000256" key="7">
    <source>
        <dbReference type="ARBA" id="ARBA00023235"/>
    </source>
</evidence>
<keyword evidence="5" id="KW-0963">Cytoplasm</keyword>
<evidence type="ECO:0000256" key="9">
    <source>
        <dbReference type="ARBA" id="ARBA00040074"/>
    </source>
</evidence>
<dbReference type="Proteomes" id="UP001138500">
    <property type="component" value="Unassembled WGS sequence"/>
</dbReference>
<comment type="caution">
    <text evidence="14">The sequence shown here is derived from an EMBL/GenBank/DDBJ whole genome shotgun (WGS) entry which is preliminary data.</text>
</comment>
<evidence type="ECO:0000256" key="12">
    <source>
        <dbReference type="SAM" id="MobiDB-lite"/>
    </source>
</evidence>
<dbReference type="Pfam" id="PF03095">
    <property type="entry name" value="PTPA"/>
    <property type="match status" value="1"/>
</dbReference>
<evidence type="ECO:0000256" key="6">
    <source>
        <dbReference type="ARBA" id="ARBA00023110"/>
    </source>
</evidence>
<evidence type="ECO:0000259" key="13">
    <source>
        <dbReference type="Pfam" id="PF07859"/>
    </source>
</evidence>
<dbReference type="InterPro" id="IPR013094">
    <property type="entry name" value="AB_hydrolase_3"/>
</dbReference>
<dbReference type="GO" id="GO:0003755">
    <property type="term" value="F:peptidyl-prolyl cis-trans isomerase activity"/>
    <property type="evidence" value="ECO:0007669"/>
    <property type="project" value="UniProtKB-KW"/>
</dbReference>
<organism evidence="14 15">
    <name type="scientific">Teratosphaeria destructans</name>
    <dbReference type="NCBI Taxonomy" id="418781"/>
    <lineage>
        <taxon>Eukaryota</taxon>
        <taxon>Fungi</taxon>
        <taxon>Dikarya</taxon>
        <taxon>Ascomycota</taxon>
        <taxon>Pezizomycotina</taxon>
        <taxon>Dothideomycetes</taxon>
        <taxon>Dothideomycetidae</taxon>
        <taxon>Mycosphaerellales</taxon>
        <taxon>Teratosphaeriaceae</taxon>
        <taxon>Teratosphaeria</taxon>
    </lineage>
</organism>
<dbReference type="SUPFAM" id="SSF140984">
    <property type="entry name" value="PTPA-like"/>
    <property type="match status" value="1"/>
</dbReference>
<dbReference type="GO" id="GO:0007052">
    <property type="term" value="P:mitotic spindle organization"/>
    <property type="evidence" value="ECO:0007669"/>
    <property type="project" value="TreeGrafter"/>
</dbReference>
<evidence type="ECO:0000256" key="11">
    <source>
        <dbReference type="ARBA" id="ARBA00042527"/>
    </source>
</evidence>
<dbReference type="CDD" id="cd04087">
    <property type="entry name" value="PTPA"/>
    <property type="match status" value="1"/>
</dbReference>
<evidence type="ECO:0000256" key="10">
    <source>
        <dbReference type="ARBA" id="ARBA00041578"/>
    </source>
</evidence>
<evidence type="ECO:0000256" key="4">
    <source>
        <dbReference type="ARBA" id="ARBA00013194"/>
    </source>
</evidence>
<protein>
    <recommendedName>
        <fullName evidence="9">Serine/threonine-protein phosphatase 2A activator 2</fullName>
        <ecNumber evidence="4">5.2.1.8</ecNumber>
    </recommendedName>
    <alternativeName>
        <fullName evidence="10">Peptidyl-prolyl cis-trans isomerase PTPA-2</fullName>
    </alternativeName>
    <alternativeName>
        <fullName evidence="11">Phosphotyrosyl phosphatase activator 2</fullName>
    </alternativeName>
</protein>
<dbReference type="PANTHER" id="PTHR10012">
    <property type="entry name" value="SERINE/THREONINE-PROTEIN PHOSPHATASE 2A REGULATORY SUBUNIT B"/>
    <property type="match status" value="1"/>
</dbReference>
<dbReference type="GO" id="GO:0005634">
    <property type="term" value="C:nucleus"/>
    <property type="evidence" value="ECO:0007669"/>
    <property type="project" value="TreeGrafter"/>
</dbReference>
<dbReference type="InterPro" id="IPR043170">
    <property type="entry name" value="PTPA_C_lid"/>
</dbReference>
<reference evidence="14 15" key="2">
    <citation type="journal article" date="2021" name="Curr. Genet.">
        <title>Genetic response to nitrogen starvation in the aggressive Eucalyptus foliar pathogen Teratosphaeria destructans.</title>
        <authorList>
            <person name="Havenga M."/>
            <person name="Wingfield B.D."/>
            <person name="Wingfield M.J."/>
            <person name="Dreyer L.L."/>
            <person name="Roets F."/>
            <person name="Aylward J."/>
        </authorList>
    </citation>
    <scope>NUCLEOTIDE SEQUENCE [LARGE SCALE GENOMIC DNA]</scope>
    <source>
        <strain evidence="14">CMW44962</strain>
    </source>
</reference>
<evidence type="ECO:0000313" key="15">
    <source>
        <dbReference type="Proteomes" id="UP001138500"/>
    </source>
</evidence>
<feature type="domain" description="Alpha/beta hydrolase fold-3" evidence="13">
    <location>
        <begin position="539"/>
        <end position="750"/>
    </location>
</feature>
<name>A0A9W7W5R4_9PEZI</name>
<gene>
    <name evidence="14" type="ORF">Tdes44962_MAKER07631</name>
</gene>
<dbReference type="Gene3D" id="1.20.120.1150">
    <property type="match status" value="1"/>
</dbReference>
<dbReference type="InterPro" id="IPR004327">
    <property type="entry name" value="Phstyr_phstse_ac"/>
</dbReference>
<evidence type="ECO:0000256" key="2">
    <source>
        <dbReference type="ARBA" id="ARBA00004496"/>
    </source>
</evidence>
<accession>A0A9W7W5R4</accession>
<dbReference type="Gene3D" id="3.40.50.1820">
    <property type="entry name" value="alpha/beta hydrolase"/>
    <property type="match status" value="1"/>
</dbReference>
<dbReference type="GO" id="GO:0000159">
    <property type="term" value="C:protein phosphatase type 2A complex"/>
    <property type="evidence" value="ECO:0007669"/>
    <property type="project" value="TreeGrafter"/>
</dbReference>
<dbReference type="EC" id="5.2.1.8" evidence="4"/>
<dbReference type="EMBL" id="RIBY02000435">
    <property type="protein sequence ID" value="KAH9842254.1"/>
    <property type="molecule type" value="Genomic_DNA"/>
</dbReference>